<organism evidence="2 3">
    <name type="scientific">Anthostomella pinea</name>
    <dbReference type="NCBI Taxonomy" id="933095"/>
    <lineage>
        <taxon>Eukaryota</taxon>
        <taxon>Fungi</taxon>
        <taxon>Dikarya</taxon>
        <taxon>Ascomycota</taxon>
        <taxon>Pezizomycotina</taxon>
        <taxon>Sordariomycetes</taxon>
        <taxon>Xylariomycetidae</taxon>
        <taxon>Xylariales</taxon>
        <taxon>Xylariaceae</taxon>
        <taxon>Anthostomella</taxon>
    </lineage>
</organism>
<feature type="signal peptide" evidence="1">
    <location>
        <begin position="1"/>
        <end position="20"/>
    </location>
</feature>
<accession>A0AAI8VH28</accession>
<name>A0AAI8VH28_9PEZI</name>
<dbReference type="PANTHER" id="PTHR35605:SF1">
    <property type="entry name" value="ECP2 EFFECTOR PROTEIN DOMAIN-CONTAINING PROTEIN-RELATED"/>
    <property type="match status" value="1"/>
</dbReference>
<comment type="caution">
    <text evidence="2">The sequence shown here is derived from an EMBL/GenBank/DDBJ whole genome shotgun (WGS) entry which is preliminary data.</text>
</comment>
<evidence type="ECO:0000313" key="3">
    <source>
        <dbReference type="Proteomes" id="UP001295740"/>
    </source>
</evidence>
<dbReference type="Proteomes" id="UP001295740">
    <property type="component" value="Unassembled WGS sequence"/>
</dbReference>
<evidence type="ECO:0000313" key="2">
    <source>
        <dbReference type="EMBL" id="CAJ2504521.1"/>
    </source>
</evidence>
<dbReference type="PANTHER" id="PTHR35605">
    <property type="entry name" value="ECP2 EFFECTOR PROTEIN DOMAIN-CONTAINING PROTEIN-RELATED"/>
    <property type="match status" value="1"/>
</dbReference>
<keyword evidence="3" id="KW-1185">Reference proteome</keyword>
<evidence type="ECO:0000256" key="1">
    <source>
        <dbReference type="SAM" id="SignalP"/>
    </source>
</evidence>
<proteinExistence type="predicted"/>
<dbReference type="AlphaFoldDB" id="A0AAI8VH28"/>
<reference evidence="2" key="1">
    <citation type="submission" date="2023-10" db="EMBL/GenBank/DDBJ databases">
        <authorList>
            <person name="Hackl T."/>
        </authorList>
    </citation>
    <scope>NUCLEOTIDE SEQUENCE</scope>
</reference>
<sequence length="204" mass="22277">MRYHTTILLAAGAFAVHVAAIQVRSEVPEGYTIQPMTWRGVIEKDGPEMAFNGTIQQVEAQIQAMKPGFTWQALRRDLGMPQTSLQKRSKDKIYCDIGGDLSVPNGPLTVHVEWAHDALQANTGTCAVDGGPKVCSRVACSSNAGVWLCNDSTDRIEPKCHDLASYVQDIIGRCNKDSHGHKTTRGQEFDTGNFIVNTGWASDC</sequence>
<protein>
    <submittedName>
        <fullName evidence="2">Uu.00g119150.m01.CDS01</fullName>
    </submittedName>
</protein>
<keyword evidence="1" id="KW-0732">Signal</keyword>
<gene>
    <name evidence="2" type="ORF">KHLLAP_LOCUS4989</name>
</gene>
<feature type="chain" id="PRO_5042564070" evidence="1">
    <location>
        <begin position="21"/>
        <end position="204"/>
    </location>
</feature>
<dbReference type="EMBL" id="CAUWAG010000006">
    <property type="protein sequence ID" value="CAJ2504521.1"/>
    <property type="molecule type" value="Genomic_DNA"/>
</dbReference>